<dbReference type="AlphaFoldDB" id="A0A927ZL05"/>
<reference evidence="1" key="1">
    <citation type="submission" date="2019-04" db="EMBL/GenBank/DDBJ databases">
        <title>Evolution of Biomass-Degrading Anaerobic Consortia Revealed by Metagenomics.</title>
        <authorList>
            <person name="Peng X."/>
        </authorList>
    </citation>
    <scope>NUCLEOTIDE SEQUENCE</scope>
    <source>
        <strain evidence="1">SIG254</strain>
    </source>
</reference>
<organism evidence="1 2">
    <name type="scientific">Clostridium sulfidigenes</name>
    <dbReference type="NCBI Taxonomy" id="318464"/>
    <lineage>
        <taxon>Bacteria</taxon>
        <taxon>Bacillati</taxon>
        <taxon>Bacillota</taxon>
        <taxon>Clostridia</taxon>
        <taxon>Eubacteriales</taxon>
        <taxon>Clostridiaceae</taxon>
        <taxon>Clostridium</taxon>
    </lineage>
</organism>
<comment type="caution">
    <text evidence="1">The sequence shown here is derived from an EMBL/GenBank/DDBJ whole genome shotgun (WGS) entry which is preliminary data.</text>
</comment>
<dbReference type="InterPro" id="IPR046726">
    <property type="entry name" value="DUF6618"/>
</dbReference>
<gene>
    <name evidence="1" type="ORF">E7215_04235</name>
</gene>
<name>A0A927ZL05_9CLOT</name>
<dbReference type="Proteomes" id="UP000768462">
    <property type="component" value="Unassembled WGS sequence"/>
</dbReference>
<accession>A0A927ZL05</accession>
<dbReference type="Pfam" id="PF20323">
    <property type="entry name" value="DUF6618"/>
    <property type="match status" value="1"/>
</dbReference>
<evidence type="ECO:0000313" key="2">
    <source>
        <dbReference type="Proteomes" id="UP000768462"/>
    </source>
</evidence>
<sequence>MKFECSMINSDGIKEKWYGKIINYKDGKEILEMCVESRSSLHIIIGKTSFGNFVCIPNYNVGCYLSRFNDLFWNSEKLSELMGEVDGVTAATAIKFIEHELLLWDYF</sequence>
<dbReference type="EMBL" id="SVCM01000048">
    <property type="protein sequence ID" value="MBE6059366.1"/>
    <property type="molecule type" value="Genomic_DNA"/>
</dbReference>
<evidence type="ECO:0000313" key="1">
    <source>
        <dbReference type="EMBL" id="MBE6059366.1"/>
    </source>
</evidence>
<protein>
    <submittedName>
        <fullName evidence="1">Uncharacterized protein</fullName>
    </submittedName>
</protein>
<proteinExistence type="predicted"/>